<dbReference type="Gene3D" id="1.10.287.110">
    <property type="entry name" value="DnaJ domain"/>
    <property type="match status" value="1"/>
</dbReference>
<feature type="region of interest" description="Disordered" evidence="1">
    <location>
        <begin position="86"/>
        <end position="106"/>
    </location>
</feature>
<dbReference type="OMA" id="NWEASVS"/>
<evidence type="ECO:0000313" key="4">
    <source>
        <dbReference type="Proteomes" id="UP000001876"/>
    </source>
</evidence>
<dbReference type="CDD" id="cd06257">
    <property type="entry name" value="DnaJ"/>
    <property type="match status" value="1"/>
</dbReference>
<dbReference type="PANTHER" id="PTHR43096:SF58">
    <property type="entry name" value="CHAPERONE DNAJ-DOMAIN SUPERFAMILY PROTEIN"/>
    <property type="match status" value="1"/>
</dbReference>
<dbReference type="Pfam" id="PF00226">
    <property type="entry name" value="DnaJ"/>
    <property type="match status" value="1"/>
</dbReference>
<dbReference type="RefSeq" id="XP_003054826.1">
    <property type="nucleotide sequence ID" value="XM_003054780.1"/>
</dbReference>
<dbReference type="SUPFAM" id="SSF46565">
    <property type="entry name" value="Chaperone J-domain"/>
    <property type="match status" value="1"/>
</dbReference>
<proteinExistence type="predicted"/>
<dbReference type="SMART" id="SM00271">
    <property type="entry name" value="DnaJ"/>
    <property type="match status" value="1"/>
</dbReference>
<evidence type="ECO:0000256" key="1">
    <source>
        <dbReference type="SAM" id="MobiDB-lite"/>
    </source>
</evidence>
<dbReference type="GO" id="GO:0042026">
    <property type="term" value="P:protein refolding"/>
    <property type="evidence" value="ECO:0007669"/>
    <property type="project" value="TreeGrafter"/>
</dbReference>
<feature type="region of interest" description="Disordered" evidence="1">
    <location>
        <begin position="299"/>
        <end position="337"/>
    </location>
</feature>
<sequence length="337" mass="36764">MSRTLPTLARPLEALAVDMPTSVVAPAAALASAALARRGGSRAARVSGRPTRAAASAARPRRDDAGGVDVVSVEIERAARSSFARGGSSRLIRQSQASRGRRRRRATTATRAMAGGETDYYALLGVSKTADAKEIKRAFRKAALKYHPDVNKAADATTRFNQYKTAYNTLSNPDERRKYDILRAGGGFGAAWGGGASRSSWGAGTSSSSSPPRGYKPKEEEEFYGFGQFFEDMEKEWREFEKSRPDPGRPRTLWEELSALGEEFVDFLEEATPEVAEAVKDARARDPFDAYEATFRDDEKRAEGYARRGGAASSASPKKEDTVDDMLDALKRKMGKK</sequence>
<dbReference type="AlphaFoldDB" id="C1MGS3"/>
<reference evidence="3 4" key="1">
    <citation type="journal article" date="2009" name="Science">
        <title>Green evolution and dynamic adaptations revealed by genomes of the marine picoeukaryotes Micromonas.</title>
        <authorList>
            <person name="Worden A.Z."/>
            <person name="Lee J.H."/>
            <person name="Mock T."/>
            <person name="Rouze P."/>
            <person name="Simmons M.P."/>
            <person name="Aerts A.L."/>
            <person name="Allen A.E."/>
            <person name="Cuvelier M.L."/>
            <person name="Derelle E."/>
            <person name="Everett M.V."/>
            <person name="Foulon E."/>
            <person name="Grimwood J."/>
            <person name="Gundlach H."/>
            <person name="Henrissat B."/>
            <person name="Napoli C."/>
            <person name="McDonald S.M."/>
            <person name="Parker M.S."/>
            <person name="Rombauts S."/>
            <person name="Salamov A."/>
            <person name="Von Dassow P."/>
            <person name="Badger J.H."/>
            <person name="Coutinho P.M."/>
            <person name="Demir E."/>
            <person name="Dubchak I."/>
            <person name="Gentemann C."/>
            <person name="Eikrem W."/>
            <person name="Gready J.E."/>
            <person name="John U."/>
            <person name="Lanier W."/>
            <person name="Lindquist E.A."/>
            <person name="Lucas S."/>
            <person name="Mayer K.F."/>
            <person name="Moreau H."/>
            <person name="Not F."/>
            <person name="Otillar R."/>
            <person name="Panaud O."/>
            <person name="Pangilinan J."/>
            <person name="Paulsen I."/>
            <person name="Piegu B."/>
            <person name="Poliakov A."/>
            <person name="Robbens S."/>
            <person name="Schmutz J."/>
            <person name="Toulza E."/>
            <person name="Wyss T."/>
            <person name="Zelensky A."/>
            <person name="Zhou K."/>
            <person name="Armbrust E.V."/>
            <person name="Bhattacharya D."/>
            <person name="Goodenough U.W."/>
            <person name="Van de Peer Y."/>
            <person name="Grigoriev I.V."/>
        </authorList>
    </citation>
    <scope>NUCLEOTIDE SEQUENCE [LARGE SCALE GENOMIC DNA]</scope>
    <source>
        <strain evidence="3 4">CCMP1545</strain>
    </source>
</reference>
<gene>
    <name evidence="3" type="ORF">MICPUCDRAFT_49920</name>
</gene>
<dbReference type="OrthoDB" id="10250354at2759"/>
<dbReference type="PRINTS" id="PR00625">
    <property type="entry name" value="JDOMAIN"/>
</dbReference>
<feature type="region of interest" description="Disordered" evidence="1">
    <location>
        <begin position="196"/>
        <end position="218"/>
    </location>
</feature>
<dbReference type="Proteomes" id="UP000001876">
    <property type="component" value="Unassembled WGS sequence"/>
</dbReference>
<protein>
    <submittedName>
        <fullName evidence="3">Predicted protein</fullName>
    </submittedName>
</protein>
<organism evidence="4">
    <name type="scientific">Micromonas pusilla (strain CCMP1545)</name>
    <name type="common">Picoplanktonic green alga</name>
    <dbReference type="NCBI Taxonomy" id="564608"/>
    <lineage>
        <taxon>Eukaryota</taxon>
        <taxon>Viridiplantae</taxon>
        <taxon>Chlorophyta</taxon>
        <taxon>Mamiellophyceae</taxon>
        <taxon>Mamiellales</taxon>
        <taxon>Mamiellaceae</taxon>
        <taxon>Micromonas</taxon>
    </lineage>
</organism>
<dbReference type="STRING" id="564608.C1MGS3"/>
<dbReference type="EMBL" id="GG663735">
    <property type="protein sequence ID" value="EEH60078.1"/>
    <property type="molecule type" value="Genomic_DNA"/>
</dbReference>
<dbReference type="KEGG" id="mpp:MICPUCDRAFT_49920"/>
<dbReference type="InterPro" id="IPR036869">
    <property type="entry name" value="J_dom_sf"/>
</dbReference>
<dbReference type="PROSITE" id="PS50076">
    <property type="entry name" value="DNAJ_2"/>
    <property type="match status" value="1"/>
</dbReference>
<keyword evidence="4" id="KW-1185">Reference proteome</keyword>
<dbReference type="GeneID" id="9680783"/>
<evidence type="ECO:0000313" key="3">
    <source>
        <dbReference type="EMBL" id="EEH60078.1"/>
    </source>
</evidence>
<feature type="region of interest" description="Disordered" evidence="1">
    <location>
        <begin position="42"/>
        <end position="66"/>
    </location>
</feature>
<evidence type="ECO:0000259" key="2">
    <source>
        <dbReference type="PROSITE" id="PS50076"/>
    </source>
</evidence>
<dbReference type="PANTHER" id="PTHR43096">
    <property type="entry name" value="DNAJ HOMOLOG 1, MITOCHONDRIAL-RELATED"/>
    <property type="match status" value="1"/>
</dbReference>
<accession>C1MGS3</accession>
<feature type="domain" description="J" evidence="2">
    <location>
        <begin position="119"/>
        <end position="183"/>
    </location>
</feature>
<dbReference type="InterPro" id="IPR001623">
    <property type="entry name" value="DnaJ_domain"/>
</dbReference>
<feature type="compositionally biased region" description="Low complexity" evidence="1">
    <location>
        <begin position="42"/>
        <end position="58"/>
    </location>
</feature>
<dbReference type="eggNOG" id="KOG0714">
    <property type="taxonomic scope" value="Eukaryota"/>
</dbReference>
<feature type="compositionally biased region" description="Low complexity" evidence="1">
    <location>
        <begin position="86"/>
        <end position="98"/>
    </location>
</feature>
<dbReference type="GO" id="GO:0005737">
    <property type="term" value="C:cytoplasm"/>
    <property type="evidence" value="ECO:0007669"/>
    <property type="project" value="TreeGrafter"/>
</dbReference>
<feature type="compositionally biased region" description="Low complexity" evidence="1">
    <location>
        <begin position="197"/>
        <end position="213"/>
    </location>
</feature>
<dbReference type="GO" id="GO:0051082">
    <property type="term" value="F:unfolded protein binding"/>
    <property type="evidence" value="ECO:0007669"/>
    <property type="project" value="TreeGrafter"/>
</dbReference>
<name>C1MGS3_MICPC</name>